<keyword evidence="2" id="KW-1185">Reference proteome</keyword>
<organism evidence="1 2">
    <name type="scientific">Periplaneta americana</name>
    <name type="common">American cockroach</name>
    <name type="synonym">Blatta americana</name>
    <dbReference type="NCBI Taxonomy" id="6978"/>
    <lineage>
        <taxon>Eukaryota</taxon>
        <taxon>Metazoa</taxon>
        <taxon>Ecdysozoa</taxon>
        <taxon>Arthropoda</taxon>
        <taxon>Hexapoda</taxon>
        <taxon>Insecta</taxon>
        <taxon>Pterygota</taxon>
        <taxon>Neoptera</taxon>
        <taxon>Polyneoptera</taxon>
        <taxon>Dictyoptera</taxon>
        <taxon>Blattodea</taxon>
        <taxon>Blattoidea</taxon>
        <taxon>Blattidae</taxon>
        <taxon>Blattinae</taxon>
        <taxon>Periplaneta</taxon>
    </lineage>
</organism>
<reference evidence="1 2" key="1">
    <citation type="journal article" date="2022" name="Allergy">
        <title>Genome assembly and annotation of Periplaneta americana reveal a comprehensive cockroach allergen profile.</title>
        <authorList>
            <person name="Wang L."/>
            <person name="Xiong Q."/>
            <person name="Saelim N."/>
            <person name="Wang L."/>
            <person name="Nong W."/>
            <person name="Wan A.T."/>
            <person name="Shi M."/>
            <person name="Liu X."/>
            <person name="Cao Q."/>
            <person name="Hui J.H.L."/>
            <person name="Sookrung N."/>
            <person name="Leung T.F."/>
            <person name="Tungtrongchitr A."/>
            <person name="Tsui S.K.W."/>
        </authorList>
    </citation>
    <scope>NUCLEOTIDE SEQUENCE [LARGE SCALE GENOMIC DNA]</scope>
    <source>
        <strain evidence="1">PWHHKU_190912</strain>
    </source>
</reference>
<evidence type="ECO:0000313" key="2">
    <source>
        <dbReference type="Proteomes" id="UP001148838"/>
    </source>
</evidence>
<comment type="caution">
    <text evidence="1">The sequence shown here is derived from an EMBL/GenBank/DDBJ whole genome shotgun (WGS) entry which is preliminary data.</text>
</comment>
<sequence>MSICVNLMENADYGTSTVLTRYDPCNYDLFTKGGQYGTSTKMDMLMVYDAFQTFGKSSGRQHSLKWVERMEGKELCSVMHKG</sequence>
<dbReference type="Proteomes" id="UP001148838">
    <property type="component" value="Unassembled WGS sequence"/>
</dbReference>
<evidence type="ECO:0000313" key="1">
    <source>
        <dbReference type="EMBL" id="KAJ4428909.1"/>
    </source>
</evidence>
<accession>A0ABQ8S4G4</accession>
<dbReference type="EMBL" id="JAJSOF020000036">
    <property type="protein sequence ID" value="KAJ4428909.1"/>
    <property type="molecule type" value="Genomic_DNA"/>
</dbReference>
<gene>
    <name evidence="1" type="ORF">ANN_25903</name>
</gene>
<protein>
    <submittedName>
        <fullName evidence="1">Uncharacterized protein</fullName>
    </submittedName>
</protein>
<name>A0ABQ8S4G4_PERAM</name>
<proteinExistence type="predicted"/>